<evidence type="ECO:0000313" key="1">
    <source>
        <dbReference type="EMBL" id="MFD1887368.1"/>
    </source>
</evidence>
<sequence>MQSEIHKHLSLLQQLSILDIGRAADLVWFQFGVVESQQPEPVASYALHMQCPWRITYEQKIVMGSADVYRPRSDYSGDPDLLEWDVAGMSALDEKVRIHVHLNAMKRTVERMMADHYGGFTITFSNGYQFESFIHETSDAELWRLLMRTEQQHFVVNGQGTEVV</sequence>
<name>A0ABW4RMD8_9BACL</name>
<organism evidence="1 2">
    <name type="scientific">Paenibacillus wenxiniae</name>
    <dbReference type="NCBI Taxonomy" id="1636843"/>
    <lineage>
        <taxon>Bacteria</taxon>
        <taxon>Bacillati</taxon>
        <taxon>Bacillota</taxon>
        <taxon>Bacilli</taxon>
        <taxon>Bacillales</taxon>
        <taxon>Paenibacillaceae</taxon>
        <taxon>Paenibacillus</taxon>
    </lineage>
</organism>
<reference evidence="2" key="1">
    <citation type="journal article" date="2019" name="Int. J. Syst. Evol. Microbiol.">
        <title>The Global Catalogue of Microorganisms (GCM) 10K type strain sequencing project: providing services to taxonomists for standard genome sequencing and annotation.</title>
        <authorList>
            <consortium name="The Broad Institute Genomics Platform"/>
            <consortium name="The Broad Institute Genome Sequencing Center for Infectious Disease"/>
            <person name="Wu L."/>
            <person name="Ma J."/>
        </authorList>
    </citation>
    <scope>NUCLEOTIDE SEQUENCE [LARGE SCALE GENOMIC DNA]</scope>
    <source>
        <strain evidence="2">CCUG 54950</strain>
    </source>
</reference>
<proteinExistence type="predicted"/>
<dbReference type="RefSeq" id="WP_347325143.1">
    <property type="nucleotide sequence ID" value="NZ_JBCGUH010000005.1"/>
</dbReference>
<dbReference type="Proteomes" id="UP001597233">
    <property type="component" value="Unassembled WGS sequence"/>
</dbReference>
<protein>
    <submittedName>
        <fullName evidence="1">Uncharacterized protein</fullName>
    </submittedName>
</protein>
<dbReference type="EMBL" id="JBHUEH010000023">
    <property type="protein sequence ID" value="MFD1887368.1"/>
    <property type="molecule type" value="Genomic_DNA"/>
</dbReference>
<keyword evidence="2" id="KW-1185">Reference proteome</keyword>
<accession>A0ABW4RMD8</accession>
<gene>
    <name evidence="1" type="ORF">ACFSC9_17880</name>
</gene>
<comment type="caution">
    <text evidence="1">The sequence shown here is derived from an EMBL/GenBank/DDBJ whole genome shotgun (WGS) entry which is preliminary data.</text>
</comment>
<evidence type="ECO:0000313" key="2">
    <source>
        <dbReference type="Proteomes" id="UP001597233"/>
    </source>
</evidence>